<keyword evidence="2" id="KW-1185">Reference proteome</keyword>
<proteinExistence type="predicted"/>
<comment type="caution">
    <text evidence="1">The sequence shown here is derived from an EMBL/GenBank/DDBJ whole genome shotgun (WGS) entry which is preliminary data.</text>
</comment>
<name>A0ACB8QXL1_9AGAM</name>
<sequence length="284" mass="30488">IYTALLFTWTDYKTIFIPVLAFASGLAPPSNVMSLARCCTWVWFHLLLCNVSNQALGKDEDALNRPWRPLPSGRVSVEQARRLRALLAASCPAVSFVHSTALGAVSAALVLTTFVYDECKLSKHPLGKNFCNVFGYTTFQAGATLLLNKYILLLDPVRAGILDADALSAIALAGATIFTTIQLQDFPDVVGDAAAGRVTLPIYAPEHSRWLTIGALLAWSFVLGSFWAIGAAGMAVLLMLGAVVGARCVCLRSPAADIATYRLYGVWLVATFLLPCYARTGAPT</sequence>
<feature type="non-terminal residue" evidence="1">
    <location>
        <position position="1"/>
    </location>
</feature>
<reference evidence="1" key="1">
    <citation type="submission" date="2021-02" db="EMBL/GenBank/DDBJ databases">
        <authorList>
            <consortium name="DOE Joint Genome Institute"/>
            <person name="Ahrendt S."/>
            <person name="Looney B.P."/>
            <person name="Miyauchi S."/>
            <person name="Morin E."/>
            <person name="Drula E."/>
            <person name="Courty P.E."/>
            <person name="Chicoki N."/>
            <person name="Fauchery L."/>
            <person name="Kohler A."/>
            <person name="Kuo A."/>
            <person name="Labutti K."/>
            <person name="Pangilinan J."/>
            <person name="Lipzen A."/>
            <person name="Riley R."/>
            <person name="Andreopoulos W."/>
            <person name="He G."/>
            <person name="Johnson J."/>
            <person name="Barry K.W."/>
            <person name="Grigoriev I.V."/>
            <person name="Nagy L."/>
            <person name="Hibbett D."/>
            <person name="Henrissat B."/>
            <person name="Matheny P.B."/>
            <person name="Labbe J."/>
            <person name="Martin F."/>
        </authorList>
    </citation>
    <scope>NUCLEOTIDE SEQUENCE</scope>
    <source>
        <strain evidence="1">EC-137</strain>
    </source>
</reference>
<reference evidence="1" key="2">
    <citation type="journal article" date="2022" name="New Phytol.">
        <title>Evolutionary transition to the ectomycorrhizal habit in the genomes of a hyperdiverse lineage of mushroom-forming fungi.</title>
        <authorList>
            <person name="Looney B."/>
            <person name="Miyauchi S."/>
            <person name="Morin E."/>
            <person name="Drula E."/>
            <person name="Courty P.E."/>
            <person name="Kohler A."/>
            <person name="Kuo A."/>
            <person name="LaButti K."/>
            <person name="Pangilinan J."/>
            <person name="Lipzen A."/>
            <person name="Riley R."/>
            <person name="Andreopoulos W."/>
            <person name="He G."/>
            <person name="Johnson J."/>
            <person name="Nolan M."/>
            <person name="Tritt A."/>
            <person name="Barry K.W."/>
            <person name="Grigoriev I.V."/>
            <person name="Nagy L.G."/>
            <person name="Hibbett D."/>
            <person name="Henrissat B."/>
            <person name="Matheny P.B."/>
            <person name="Labbe J."/>
            <person name="Martin F.M."/>
        </authorList>
    </citation>
    <scope>NUCLEOTIDE SEQUENCE</scope>
    <source>
        <strain evidence="1">EC-137</strain>
    </source>
</reference>
<organism evidence="1 2">
    <name type="scientific">Vararia minispora EC-137</name>
    <dbReference type="NCBI Taxonomy" id="1314806"/>
    <lineage>
        <taxon>Eukaryota</taxon>
        <taxon>Fungi</taxon>
        <taxon>Dikarya</taxon>
        <taxon>Basidiomycota</taxon>
        <taxon>Agaricomycotina</taxon>
        <taxon>Agaricomycetes</taxon>
        <taxon>Russulales</taxon>
        <taxon>Lachnocladiaceae</taxon>
        <taxon>Vararia</taxon>
    </lineage>
</organism>
<protein>
    <submittedName>
        <fullName evidence="1">UbiA prenyltransferase family</fullName>
    </submittedName>
</protein>
<accession>A0ACB8QXL1</accession>
<evidence type="ECO:0000313" key="2">
    <source>
        <dbReference type="Proteomes" id="UP000814128"/>
    </source>
</evidence>
<dbReference type="Proteomes" id="UP000814128">
    <property type="component" value="Unassembled WGS sequence"/>
</dbReference>
<evidence type="ECO:0000313" key="1">
    <source>
        <dbReference type="EMBL" id="KAI0036392.1"/>
    </source>
</evidence>
<gene>
    <name evidence="1" type="ORF">K488DRAFT_41274</name>
</gene>
<dbReference type="EMBL" id="MU273472">
    <property type="protein sequence ID" value="KAI0036392.1"/>
    <property type="molecule type" value="Genomic_DNA"/>
</dbReference>